<evidence type="ECO:0008006" key="3">
    <source>
        <dbReference type="Google" id="ProtNLM"/>
    </source>
</evidence>
<dbReference type="RefSeq" id="WP_263001523.1">
    <property type="nucleotide sequence ID" value="NZ_JAOTEM010000001.1"/>
</dbReference>
<evidence type="ECO:0000313" key="1">
    <source>
        <dbReference type="EMBL" id="MCU7616061.1"/>
    </source>
</evidence>
<protein>
    <recommendedName>
        <fullName evidence="3">Carboxypeptidase-like regulatory domain-containing protein</fullName>
    </recommendedName>
</protein>
<gene>
    <name evidence="1" type="ORF">NZ698_02525</name>
</gene>
<accession>A0ABT2W1G5</accession>
<sequence>MKAYLSFFFLFLGIFCYSQKITVLDSIDHQKISYAEFIVDGTSYFSDSLGNIEITKKNTEKILIKKIGYNDKYISNIDKIVYLSPIIKDIEGVVIKNMKDYEFTSKYLSKNTTKLPNDLSLGFIIRGKENMVGKLKEISIPIKKIYNNNTLIKIDFYNAANETISRESLNEKSIFINVNDLIKRKKNKIDLQEYNIPIISDLLISIRIIDETGKTERLLNEPSIQFFNSKDKGKLFFFNQYVKDWKILSQNINLISLSYIISY</sequence>
<keyword evidence="2" id="KW-1185">Reference proteome</keyword>
<proteinExistence type="predicted"/>
<dbReference type="EMBL" id="JAOTEM010000001">
    <property type="protein sequence ID" value="MCU7616061.1"/>
    <property type="molecule type" value="Genomic_DNA"/>
</dbReference>
<comment type="caution">
    <text evidence="1">The sequence shown here is derived from an EMBL/GenBank/DDBJ whole genome shotgun (WGS) entry which is preliminary data.</text>
</comment>
<dbReference type="Proteomes" id="UP001208649">
    <property type="component" value="Unassembled WGS sequence"/>
</dbReference>
<evidence type="ECO:0000313" key="2">
    <source>
        <dbReference type="Proteomes" id="UP001208649"/>
    </source>
</evidence>
<organism evidence="1 2">
    <name type="scientific">Chryseobacterium edaphi</name>
    <dbReference type="NCBI Taxonomy" id="2976532"/>
    <lineage>
        <taxon>Bacteria</taxon>
        <taxon>Pseudomonadati</taxon>
        <taxon>Bacteroidota</taxon>
        <taxon>Flavobacteriia</taxon>
        <taxon>Flavobacteriales</taxon>
        <taxon>Weeksellaceae</taxon>
        <taxon>Chryseobacterium group</taxon>
        <taxon>Chryseobacterium</taxon>
    </lineage>
</organism>
<reference evidence="2" key="1">
    <citation type="submission" date="2023-07" db="EMBL/GenBank/DDBJ databases">
        <title>Chryseobacterium sp. strain PBS4-4 Genome sequencing and assembly.</title>
        <authorList>
            <person name="Jung Y."/>
        </authorList>
    </citation>
    <scope>NUCLEOTIDE SEQUENCE [LARGE SCALE GENOMIC DNA]</scope>
    <source>
        <strain evidence="2">PBS4-4</strain>
    </source>
</reference>
<name>A0ABT2W1G5_9FLAO</name>